<dbReference type="GO" id="GO:0003677">
    <property type="term" value="F:DNA binding"/>
    <property type="evidence" value="ECO:0007669"/>
    <property type="project" value="UniProtKB-KW"/>
</dbReference>
<comment type="caution">
    <text evidence="2">The sequence shown here is derived from an EMBL/GenBank/DDBJ whole genome shotgun (WGS) entry which is preliminary data.</text>
</comment>
<evidence type="ECO:0000256" key="1">
    <source>
        <dbReference type="ARBA" id="ARBA00023125"/>
    </source>
</evidence>
<dbReference type="PANTHER" id="PTHR33221">
    <property type="entry name" value="WINGED HELIX-TURN-HELIX TRANSCRIPTIONAL REGULATOR, RRF2 FAMILY"/>
    <property type="match status" value="1"/>
</dbReference>
<dbReference type="PROSITE" id="PS51197">
    <property type="entry name" value="HTH_RRF2_2"/>
    <property type="match status" value="1"/>
</dbReference>
<keyword evidence="1" id="KW-0238">DNA-binding</keyword>
<dbReference type="Pfam" id="PF02082">
    <property type="entry name" value="Rrf2"/>
    <property type="match status" value="1"/>
</dbReference>
<dbReference type="GO" id="GO:0003700">
    <property type="term" value="F:DNA-binding transcription factor activity"/>
    <property type="evidence" value="ECO:0007669"/>
    <property type="project" value="TreeGrafter"/>
</dbReference>
<dbReference type="GO" id="GO:0005829">
    <property type="term" value="C:cytosol"/>
    <property type="evidence" value="ECO:0007669"/>
    <property type="project" value="TreeGrafter"/>
</dbReference>
<organism evidence="2 3">
    <name type="scientific">Microbaculum marinum</name>
    <dbReference type="NCBI Taxonomy" id="1764581"/>
    <lineage>
        <taxon>Bacteria</taxon>
        <taxon>Pseudomonadati</taxon>
        <taxon>Pseudomonadota</taxon>
        <taxon>Alphaproteobacteria</taxon>
        <taxon>Hyphomicrobiales</taxon>
        <taxon>Tepidamorphaceae</taxon>
        <taxon>Microbaculum</taxon>
    </lineage>
</organism>
<evidence type="ECO:0000313" key="2">
    <source>
        <dbReference type="EMBL" id="MEJ8573546.1"/>
    </source>
</evidence>
<dbReference type="InterPro" id="IPR030489">
    <property type="entry name" value="TR_Rrf2-type_CS"/>
</dbReference>
<dbReference type="SUPFAM" id="SSF46785">
    <property type="entry name" value="Winged helix' DNA-binding domain"/>
    <property type="match status" value="1"/>
</dbReference>
<dbReference type="InterPro" id="IPR000944">
    <property type="entry name" value="Tscrpt_reg_Rrf2"/>
</dbReference>
<dbReference type="PANTHER" id="PTHR33221:SF5">
    <property type="entry name" value="HTH-TYPE TRANSCRIPTIONAL REGULATOR ISCR"/>
    <property type="match status" value="1"/>
</dbReference>
<accession>A0AAW9S1P9</accession>
<proteinExistence type="predicted"/>
<dbReference type="AlphaFoldDB" id="A0AAW9S1P9"/>
<dbReference type="Gene3D" id="1.10.10.10">
    <property type="entry name" value="Winged helix-like DNA-binding domain superfamily/Winged helix DNA-binding domain"/>
    <property type="match status" value="1"/>
</dbReference>
<dbReference type="PROSITE" id="PS01332">
    <property type="entry name" value="HTH_RRF2_1"/>
    <property type="match status" value="1"/>
</dbReference>
<reference evidence="2 3" key="1">
    <citation type="submission" date="2024-02" db="EMBL/GenBank/DDBJ databases">
        <title>Genome analysis and characterization of Microbaculum marinisediminis sp. nov., isolated from marine sediment.</title>
        <authorList>
            <person name="Du Z.-J."/>
            <person name="Ye Y.-Q."/>
            <person name="Zhang Z.-R."/>
            <person name="Yuan S.-M."/>
            <person name="Zhang X.-Y."/>
        </authorList>
    </citation>
    <scope>NUCLEOTIDE SEQUENCE [LARGE SCALE GENOMIC DNA]</scope>
    <source>
        <strain evidence="2 3">SDUM1044001</strain>
    </source>
</reference>
<gene>
    <name evidence="2" type="ORF">V3328_18800</name>
</gene>
<dbReference type="Proteomes" id="UP001378188">
    <property type="component" value="Unassembled WGS sequence"/>
</dbReference>
<protein>
    <submittedName>
        <fullName evidence="2">Rrf2 family transcriptional regulator</fullName>
    </submittedName>
</protein>
<dbReference type="RefSeq" id="WP_340331249.1">
    <property type="nucleotide sequence ID" value="NZ_JAZHOF010000008.1"/>
</dbReference>
<dbReference type="NCBIfam" id="TIGR00738">
    <property type="entry name" value="rrf2_super"/>
    <property type="match status" value="1"/>
</dbReference>
<keyword evidence="3" id="KW-1185">Reference proteome</keyword>
<dbReference type="InterPro" id="IPR036388">
    <property type="entry name" value="WH-like_DNA-bd_sf"/>
</dbReference>
<dbReference type="EMBL" id="JAZHOF010000008">
    <property type="protein sequence ID" value="MEJ8573546.1"/>
    <property type="molecule type" value="Genomic_DNA"/>
</dbReference>
<name>A0AAW9S1P9_9HYPH</name>
<dbReference type="InterPro" id="IPR036390">
    <property type="entry name" value="WH_DNA-bd_sf"/>
</dbReference>
<sequence length="155" mass="17057">MISQKAKYALRALIALARAPRDKPLLTSDIAEGQAIPKKFLEQILLDLKHQGIVLSRRGKFGGYQLLKDPGEVTFGQVLRIIDGPIAPLPCLSKIAYRRCADCGEEADCEIRQVFARVAEETRRVLDSTTLEDAIASRAPDLDRATPSDEVAEVV</sequence>
<evidence type="ECO:0000313" key="3">
    <source>
        <dbReference type="Proteomes" id="UP001378188"/>
    </source>
</evidence>